<accession>A0A4R6V706</accession>
<dbReference type="InterPro" id="IPR017926">
    <property type="entry name" value="GATASE"/>
</dbReference>
<dbReference type="AlphaFoldDB" id="A0A4R6V706"/>
<dbReference type="PRINTS" id="PR00096">
    <property type="entry name" value="GATASE"/>
</dbReference>
<dbReference type="PROSITE" id="PS51273">
    <property type="entry name" value="GATASE_TYPE_1"/>
    <property type="match status" value="1"/>
</dbReference>
<evidence type="ECO:0000313" key="3">
    <source>
        <dbReference type="EMBL" id="TDQ56510.1"/>
    </source>
</evidence>
<keyword evidence="1" id="KW-0315">Glutamine amidotransferase</keyword>
<gene>
    <name evidence="3" type="ORF">EDC45_1915</name>
</gene>
<dbReference type="NCBIfam" id="TIGR00566">
    <property type="entry name" value="trpG_papA"/>
    <property type="match status" value="1"/>
</dbReference>
<evidence type="ECO:0000259" key="2">
    <source>
        <dbReference type="Pfam" id="PF00117"/>
    </source>
</evidence>
<protein>
    <submittedName>
        <fullName evidence="3">Para-aminobenzoate synthetase component 2</fullName>
    </submittedName>
</protein>
<dbReference type="Gene3D" id="3.40.50.880">
    <property type="match status" value="1"/>
</dbReference>
<dbReference type="Pfam" id="PF00117">
    <property type="entry name" value="GATase"/>
    <property type="match status" value="1"/>
</dbReference>
<organism evidence="3 4">
    <name type="scientific">Mesocricetibacter intestinalis</name>
    <dbReference type="NCBI Taxonomy" id="1521930"/>
    <lineage>
        <taxon>Bacteria</taxon>
        <taxon>Pseudomonadati</taxon>
        <taxon>Pseudomonadota</taxon>
        <taxon>Gammaproteobacteria</taxon>
        <taxon>Pasteurellales</taxon>
        <taxon>Pasteurellaceae</taxon>
        <taxon>Mesocricetibacter</taxon>
    </lineage>
</organism>
<proteinExistence type="predicted"/>
<dbReference type="EMBL" id="SNYQ01000010">
    <property type="protein sequence ID" value="TDQ56510.1"/>
    <property type="molecule type" value="Genomic_DNA"/>
</dbReference>
<evidence type="ECO:0000313" key="4">
    <source>
        <dbReference type="Proteomes" id="UP000295657"/>
    </source>
</evidence>
<dbReference type="GO" id="GO:0005829">
    <property type="term" value="C:cytosol"/>
    <property type="evidence" value="ECO:0007669"/>
    <property type="project" value="TreeGrafter"/>
</dbReference>
<dbReference type="GO" id="GO:0046654">
    <property type="term" value="P:tetrahydrofolate biosynthetic process"/>
    <property type="evidence" value="ECO:0007669"/>
    <property type="project" value="TreeGrafter"/>
</dbReference>
<sequence>MQNRLLIINNHDSFTYNLVDLLRPLSVRMQIIATEQLSSVTDMESFSHVLISPGPDVPEAYPQLFEMLRRHYRHKSILGVCLGHQTLCRFFGASLYNLSACRHGVEESFNLERQSDLFRNLPARFRIGLYHSWAVSPQNFPSELEIVGRCDAGVIMAVQHKTLPLYGVQFHPESFISEYGTQILSNWLEIGGSAL</sequence>
<dbReference type="PANTHER" id="PTHR43418:SF4">
    <property type="entry name" value="MULTIFUNCTIONAL TRYPTOPHAN BIOSYNTHESIS PROTEIN"/>
    <property type="match status" value="1"/>
</dbReference>
<dbReference type="GO" id="GO:0004049">
    <property type="term" value="F:anthranilate synthase activity"/>
    <property type="evidence" value="ECO:0007669"/>
    <property type="project" value="TreeGrafter"/>
</dbReference>
<dbReference type="SUPFAM" id="SSF52317">
    <property type="entry name" value="Class I glutamine amidotransferase-like"/>
    <property type="match status" value="1"/>
</dbReference>
<comment type="caution">
    <text evidence="3">The sequence shown here is derived from an EMBL/GenBank/DDBJ whole genome shotgun (WGS) entry which is preliminary data.</text>
</comment>
<dbReference type="GO" id="GO:0046820">
    <property type="term" value="F:4-amino-4-deoxychorismate synthase activity"/>
    <property type="evidence" value="ECO:0007669"/>
    <property type="project" value="TreeGrafter"/>
</dbReference>
<dbReference type="RefSeq" id="WP_133545801.1">
    <property type="nucleotide sequence ID" value="NZ_SNYQ01000010.1"/>
</dbReference>
<dbReference type="InterPro" id="IPR006221">
    <property type="entry name" value="TrpG/PapA_dom"/>
</dbReference>
<dbReference type="PANTHER" id="PTHR43418">
    <property type="entry name" value="MULTIFUNCTIONAL TRYPTOPHAN BIOSYNTHESIS PROTEIN-RELATED"/>
    <property type="match status" value="1"/>
</dbReference>
<dbReference type="GO" id="GO:0000162">
    <property type="term" value="P:L-tryptophan biosynthetic process"/>
    <property type="evidence" value="ECO:0007669"/>
    <property type="project" value="TreeGrafter"/>
</dbReference>
<evidence type="ECO:0000256" key="1">
    <source>
        <dbReference type="ARBA" id="ARBA00022962"/>
    </source>
</evidence>
<dbReference type="CDD" id="cd01743">
    <property type="entry name" value="GATase1_Anthranilate_Synthase"/>
    <property type="match status" value="1"/>
</dbReference>
<name>A0A4R6V706_9PAST</name>
<dbReference type="InterPro" id="IPR050472">
    <property type="entry name" value="Anth_synth/Amidotransfase"/>
</dbReference>
<feature type="domain" description="Glutamine amidotransferase" evidence="2">
    <location>
        <begin position="6"/>
        <end position="188"/>
    </location>
</feature>
<keyword evidence="4" id="KW-1185">Reference proteome</keyword>
<dbReference type="NCBIfam" id="NF005367">
    <property type="entry name" value="PRK06895.1"/>
    <property type="match status" value="1"/>
</dbReference>
<dbReference type="PRINTS" id="PR00097">
    <property type="entry name" value="ANTSNTHASEII"/>
</dbReference>
<dbReference type="OrthoDB" id="9786812at2"/>
<dbReference type="Proteomes" id="UP000295657">
    <property type="component" value="Unassembled WGS sequence"/>
</dbReference>
<reference evidence="3 4" key="1">
    <citation type="submission" date="2019-03" db="EMBL/GenBank/DDBJ databases">
        <title>Genomic Encyclopedia of Type Strains, Phase IV (KMG-IV): sequencing the most valuable type-strain genomes for metagenomic binning, comparative biology and taxonomic classification.</title>
        <authorList>
            <person name="Goeker M."/>
        </authorList>
    </citation>
    <scope>NUCLEOTIDE SEQUENCE [LARGE SCALE GENOMIC DNA]</scope>
    <source>
        <strain evidence="3 4">DSM 28403</strain>
    </source>
</reference>
<dbReference type="InterPro" id="IPR029062">
    <property type="entry name" value="Class_I_gatase-like"/>
</dbReference>